<dbReference type="Pfam" id="PF04542">
    <property type="entry name" value="Sigma70_r2"/>
    <property type="match status" value="1"/>
</dbReference>
<feature type="compositionally biased region" description="Basic and acidic residues" evidence="5">
    <location>
        <begin position="100"/>
        <end position="110"/>
    </location>
</feature>
<evidence type="ECO:0000256" key="5">
    <source>
        <dbReference type="SAM" id="MobiDB-lite"/>
    </source>
</evidence>
<dbReference type="SUPFAM" id="SSF88659">
    <property type="entry name" value="Sigma3 and sigma4 domains of RNA polymerase sigma factors"/>
    <property type="match status" value="1"/>
</dbReference>
<dbReference type="Gene3D" id="1.10.1740.10">
    <property type="match status" value="1"/>
</dbReference>
<evidence type="ECO:0000259" key="7">
    <source>
        <dbReference type="Pfam" id="PF08281"/>
    </source>
</evidence>
<evidence type="ECO:0000256" key="4">
    <source>
        <dbReference type="ARBA" id="ARBA00023163"/>
    </source>
</evidence>
<evidence type="ECO:0000256" key="3">
    <source>
        <dbReference type="ARBA" id="ARBA00023082"/>
    </source>
</evidence>
<dbReference type="InterPro" id="IPR013325">
    <property type="entry name" value="RNA_pol_sigma_r2"/>
</dbReference>
<keyword evidence="3" id="KW-0731">Sigma factor</keyword>
<comment type="similarity">
    <text evidence="1">Belongs to the sigma-70 factor family. ECF subfamily.</text>
</comment>
<dbReference type="InterPro" id="IPR013324">
    <property type="entry name" value="RNA_pol_sigma_r3/r4-like"/>
</dbReference>
<dbReference type="NCBIfam" id="TIGR02937">
    <property type="entry name" value="sigma70-ECF"/>
    <property type="match status" value="1"/>
</dbReference>
<keyword evidence="9" id="KW-1185">Reference proteome</keyword>
<dbReference type="AlphaFoldDB" id="A0A1H2KJ27"/>
<dbReference type="Pfam" id="PF08281">
    <property type="entry name" value="Sigma70_r4_2"/>
    <property type="match status" value="1"/>
</dbReference>
<gene>
    <name evidence="8" type="ORF">SAMN04488563_3886</name>
</gene>
<feature type="domain" description="RNA polymerase sigma-70 region 2" evidence="6">
    <location>
        <begin position="23"/>
        <end position="83"/>
    </location>
</feature>
<dbReference type="STRING" id="419479.SAMN04488563_3886"/>
<dbReference type="RefSeq" id="WP_052762841.1">
    <property type="nucleotide sequence ID" value="NZ_LBMC01000038.1"/>
</dbReference>
<dbReference type="InterPro" id="IPR014284">
    <property type="entry name" value="RNA_pol_sigma-70_dom"/>
</dbReference>
<dbReference type="GO" id="GO:0006352">
    <property type="term" value="P:DNA-templated transcription initiation"/>
    <property type="evidence" value="ECO:0007669"/>
    <property type="project" value="InterPro"/>
</dbReference>
<dbReference type="Proteomes" id="UP000182977">
    <property type="component" value="Chromosome I"/>
</dbReference>
<keyword evidence="4" id="KW-0804">Transcription</keyword>
<evidence type="ECO:0000256" key="2">
    <source>
        <dbReference type="ARBA" id="ARBA00023015"/>
    </source>
</evidence>
<sequence length="233" mass="26137">MDTQLLEAGRDLDRATSIFMGQRPRLFTIAYRVLGSAPEAEDVVQEAWIRWQRTDRTVVLDHGAFLSTTVVRLAINVRQSARRRHELDVGPELPEPPESPDDRNGPDVQAERREAVELAVQLLMERLTPAERAAYVLREGFAYPYRRISDVLQLRVAHARQLVRRARQRLSSGRTAPVDPAGRRRLVEAFLAAARAGDLTVLEGVLVSEAAVESGRRDAPRVSRPAPLPGRTR</sequence>
<evidence type="ECO:0000256" key="1">
    <source>
        <dbReference type="ARBA" id="ARBA00010641"/>
    </source>
</evidence>
<proteinExistence type="inferred from homology"/>
<dbReference type="InterPro" id="IPR013249">
    <property type="entry name" value="RNA_pol_sigma70_r4_t2"/>
</dbReference>
<dbReference type="InterPro" id="IPR036388">
    <property type="entry name" value="WH-like_DNA-bd_sf"/>
</dbReference>
<reference evidence="9" key="1">
    <citation type="submission" date="2016-10" db="EMBL/GenBank/DDBJ databases">
        <authorList>
            <person name="Varghese N."/>
            <person name="Submissions S."/>
        </authorList>
    </citation>
    <scope>NUCLEOTIDE SEQUENCE [LARGE SCALE GENOMIC DNA]</scope>
    <source>
        <strain evidence="9">DSM 45079</strain>
    </source>
</reference>
<accession>A0A1H2KJ27</accession>
<feature type="domain" description="RNA polymerase sigma factor 70 region 4 type 2" evidence="7">
    <location>
        <begin position="119"/>
        <end position="170"/>
    </location>
</feature>
<organism evidence="8 9">
    <name type="scientific">Jiangella alkaliphila</name>
    <dbReference type="NCBI Taxonomy" id="419479"/>
    <lineage>
        <taxon>Bacteria</taxon>
        <taxon>Bacillati</taxon>
        <taxon>Actinomycetota</taxon>
        <taxon>Actinomycetes</taxon>
        <taxon>Jiangellales</taxon>
        <taxon>Jiangellaceae</taxon>
        <taxon>Jiangella</taxon>
    </lineage>
</organism>
<dbReference type="PANTHER" id="PTHR30173">
    <property type="entry name" value="SIGMA 19 FACTOR"/>
    <property type="match status" value="1"/>
</dbReference>
<feature type="region of interest" description="Disordered" evidence="5">
    <location>
        <begin position="214"/>
        <end position="233"/>
    </location>
</feature>
<evidence type="ECO:0000313" key="9">
    <source>
        <dbReference type="Proteomes" id="UP000182977"/>
    </source>
</evidence>
<feature type="region of interest" description="Disordered" evidence="5">
    <location>
        <begin position="84"/>
        <end position="110"/>
    </location>
</feature>
<name>A0A1H2KJ27_9ACTN</name>
<dbReference type="GO" id="GO:0016987">
    <property type="term" value="F:sigma factor activity"/>
    <property type="evidence" value="ECO:0007669"/>
    <property type="project" value="UniProtKB-KW"/>
</dbReference>
<dbReference type="Gene3D" id="1.10.10.10">
    <property type="entry name" value="Winged helix-like DNA-binding domain superfamily/Winged helix DNA-binding domain"/>
    <property type="match status" value="1"/>
</dbReference>
<dbReference type="GO" id="GO:0003677">
    <property type="term" value="F:DNA binding"/>
    <property type="evidence" value="ECO:0007669"/>
    <property type="project" value="InterPro"/>
</dbReference>
<evidence type="ECO:0000313" key="8">
    <source>
        <dbReference type="EMBL" id="SDU68592.1"/>
    </source>
</evidence>
<keyword evidence="2" id="KW-0805">Transcription regulation</keyword>
<dbReference type="SUPFAM" id="SSF88946">
    <property type="entry name" value="Sigma2 domain of RNA polymerase sigma factors"/>
    <property type="match status" value="1"/>
</dbReference>
<dbReference type="PANTHER" id="PTHR30173:SF36">
    <property type="entry name" value="ECF RNA POLYMERASE SIGMA FACTOR SIGJ"/>
    <property type="match status" value="1"/>
</dbReference>
<dbReference type="InterPro" id="IPR007627">
    <property type="entry name" value="RNA_pol_sigma70_r2"/>
</dbReference>
<evidence type="ECO:0000259" key="6">
    <source>
        <dbReference type="Pfam" id="PF04542"/>
    </source>
</evidence>
<dbReference type="EMBL" id="LT629791">
    <property type="protein sequence ID" value="SDU68592.1"/>
    <property type="molecule type" value="Genomic_DNA"/>
</dbReference>
<protein>
    <submittedName>
        <fullName evidence="8">RNA polymerase sigma-70 factor, ECF subfamily</fullName>
    </submittedName>
</protein>
<dbReference type="InterPro" id="IPR052704">
    <property type="entry name" value="ECF_Sigma-70_Domain"/>
</dbReference>